<dbReference type="Gene3D" id="1.25.40.280">
    <property type="entry name" value="alix/aip1 like domains"/>
    <property type="match status" value="1"/>
</dbReference>
<evidence type="ECO:0000256" key="5">
    <source>
        <dbReference type="ARBA" id="ARBA00041284"/>
    </source>
</evidence>
<dbReference type="PANTHER" id="PTHR23030:SF30">
    <property type="entry name" value="TYROSINE-PROTEIN PHOSPHATASE NON-RECEPTOR TYPE 23"/>
    <property type="match status" value="1"/>
</dbReference>
<dbReference type="Gene3D" id="1.20.120.560">
    <property type="entry name" value="alix/aip1 in complex with the ypdl late domain"/>
    <property type="match status" value="1"/>
</dbReference>
<dbReference type="InterPro" id="IPR004328">
    <property type="entry name" value="BRO1_dom"/>
</dbReference>
<comment type="subcellular location">
    <subcellularLocation>
        <location evidence="2">Cytoplasm</location>
    </subcellularLocation>
    <subcellularLocation>
        <location evidence="1">Endosome</location>
    </subcellularLocation>
</comment>
<feature type="compositionally biased region" description="Pro residues" evidence="6">
    <location>
        <begin position="834"/>
        <end position="843"/>
    </location>
</feature>
<evidence type="ECO:0000256" key="4">
    <source>
        <dbReference type="ARBA" id="ARBA00022753"/>
    </source>
</evidence>
<feature type="domain" description="BRO1" evidence="7">
    <location>
        <begin position="17"/>
        <end position="431"/>
    </location>
</feature>
<dbReference type="OrthoDB" id="2141925at2759"/>
<dbReference type="CDD" id="cd09237">
    <property type="entry name" value="V_ScBro1_like"/>
    <property type="match status" value="1"/>
</dbReference>
<dbReference type="InterPro" id="IPR038499">
    <property type="entry name" value="BRO1_sf"/>
</dbReference>
<accession>A0A2X0N958</accession>
<gene>
    <name evidence="8" type="ORF">BZ3500_MVSOF-1268-A1-R1_CHR10-1G02675</name>
</gene>
<organism evidence="8 9">
    <name type="scientific">Microbotryum saponariae</name>
    <dbReference type="NCBI Taxonomy" id="289078"/>
    <lineage>
        <taxon>Eukaryota</taxon>
        <taxon>Fungi</taxon>
        <taxon>Dikarya</taxon>
        <taxon>Basidiomycota</taxon>
        <taxon>Pucciniomycotina</taxon>
        <taxon>Microbotryomycetes</taxon>
        <taxon>Microbotryales</taxon>
        <taxon>Microbotryaceae</taxon>
        <taxon>Microbotryum</taxon>
    </lineage>
</organism>
<dbReference type="SMART" id="SM01041">
    <property type="entry name" value="BRO1"/>
    <property type="match status" value="1"/>
</dbReference>
<name>A0A2X0N958_9BASI</name>
<evidence type="ECO:0000256" key="1">
    <source>
        <dbReference type="ARBA" id="ARBA00004177"/>
    </source>
</evidence>
<evidence type="ECO:0000313" key="9">
    <source>
        <dbReference type="Proteomes" id="UP000249723"/>
    </source>
</evidence>
<dbReference type="PANTHER" id="PTHR23030">
    <property type="entry name" value="PCD6 INTERACTING PROTEIN-RELATED"/>
    <property type="match status" value="1"/>
</dbReference>
<feature type="compositionally biased region" description="Pro residues" evidence="6">
    <location>
        <begin position="895"/>
        <end position="938"/>
    </location>
</feature>
<dbReference type="STRING" id="289078.A0A2X0N958"/>
<dbReference type="Pfam" id="PF13949">
    <property type="entry name" value="ALIX_LYPXL_bnd"/>
    <property type="match status" value="1"/>
</dbReference>
<dbReference type="InterPro" id="IPR025304">
    <property type="entry name" value="ALIX_V_dom"/>
</dbReference>
<evidence type="ECO:0000313" key="8">
    <source>
        <dbReference type="EMBL" id="SDA01447.1"/>
    </source>
</evidence>
<reference evidence="9" key="1">
    <citation type="submission" date="2016-10" db="EMBL/GenBank/DDBJ databases">
        <authorList>
            <person name="Jeantristanb JTB J.-T."/>
            <person name="Ricardo R."/>
        </authorList>
    </citation>
    <scope>NUCLEOTIDE SEQUENCE [LARGE SCALE GENOMIC DNA]</scope>
</reference>
<evidence type="ECO:0000259" key="7">
    <source>
        <dbReference type="PROSITE" id="PS51180"/>
    </source>
</evidence>
<dbReference type="Proteomes" id="UP000249723">
    <property type="component" value="Unassembled WGS sequence"/>
</dbReference>
<dbReference type="Gene3D" id="1.20.140.50">
    <property type="entry name" value="alix/aip1 like domains"/>
    <property type="match status" value="1"/>
</dbReference>
<dbReference type="GO" id="GO:0043328">
    <property type="term" value="P:protein transport to vacuole involved in ubiquitin-dependent protein catabolic process via the multivesicular body sorting pathway"/>
    <property type="evidence" value="ECO:0007669"/>
    <property type="project" value="TreeGrafter"/>
</dbReference>
<dbReference type="PRINTS" id="PR01217">
    <property type="entry name" value="PRICHEXTENSN"/>
</dbReference>
<keyword evidence="4" id="KW-0967">Endosome</keyword>
<evidence type="ECO:0000256" key="2">
    <source>
        <dbReference type="ARBA" id="ARBA00004496"/>
    </source>
</evidence>
<feature type="compositionally biased region" description="Pro residues" evidence="6">
    <location>
        <begin position="993"/>
        <end position="1012"/>
    </location>
</feature>
<keyword evidence="3" id="KW-0963">Cytoplasm</keyword>
<keyword evidence="9" id="KW-1185">Reference proteome</keyword>
<evidence type="ECO:0000256" key="3">
    <source>
        <dbReference type="ARBA" id="ARBA00022490"/>
    </source>
</evidence>
<protein>
    <recommendedName>
        <fullName evidence="5">BRO domain-containing protein 1</fullName>
    </recommendedName>
</protein>
<feature type="compositionally biased region" description="Low complexity" evidence="6">
    <location>
        <begin position="815"/>
        <end position="833"/>
    </location>
</feature>
<dbReference type="GO" id="GO:0005768">
    <property type="term" value="C:endosome"/>
    <property type="evidence" value="ECO:0007669"/>
    <property type="project" value="UniProtKB-SubCell"/>
</dbReference>
<feature type="compositionally biased region" description="Low complexity" evidence="6">
    <location>
        <begin position="943"/>
        <end position="966"/>
    </location>
</feature>
<feature type="region of interest" description="Disordered" evidence="6">
    <location>
        <begin position="771"/>
        <end position="1012"/>
    </location>
</feature>
<evidence type="ECO:0000256" key="6">
    <source>
        <dbReference type="SAM" id="MobiDB-lite"/>
    </source>
</evidence>
<sequence length="1012" mass="110155">MSSPLIYGKSPHQPLCPYRGVPKKVTSDVDFSSHLRSVIQRTYGEPPDHYTDEIHQLNRARQDALRGSAGSDVTARDLLYKYFGQLELLELRFPELRVPFPWNDAFTHVKISQLSLAYEKASVIFNIGATLSSLAASSPRSSPEGLKRAFHSFRCAAGMFTYINDNFLHAPSTDLSREVVKVLVGLMSAQAIEVFIETMGPSAGVTKGAGLRAKLCMQASMAYANVIEEVKEWVTKSVFIREWSLLIQASQLTFVEVKAKYFTSLAQYNRSLADSTSLQYGEALARLNIAEAAAKEALRLANAFAASFSTSSSASSLAPDSPVTLIELNKTHLGLVTEAKNKAQKDNDIVYNEVVPSEASLAPIDKGKDVAEPVAIHDVYATPEVQKIVGPDLFIKLVPLSVHESASMYSEEKAKVVRGEVERSDLADGELAAALEYMGLPASLERYRTGTSGQASLSDVGPQVRTWSEQLRRDEAQGRVDDSFRRLQQIKDNVTRQLDSVSQGLDQESRECEAMRVHFGHLWEQVPAAGLTKSYRQDLRSHKESLEQASHSDAQALGLWDGVKNDVALLCDPSGQALERAFIEAVGSASASSNQANLLDDPTGDEDEEEEIKKRVTSISDNLSKLNKVKKERHDVLKDLKERVQADDISHLLILNRKGSAALEPSLFATELDKFRAHQSRITATLQHQSSTLAEISADFKVISEGKKAREMQGRWGEAERHKRDLITRLGHAAQTYGEVRTALQKGLQFYGDLSELVEGLNNQVRSYLQERDGERSQMASSASVKQRLEAPSSTTSPSLDQQFGAMDLGSRAGANPSWASSTSPAPPSHYSSPQPPAPPAIPAYPQHAFSSPPPAATSPYSNFPSSGAFSTTPAPQPPSQYSAYPSHYGHNPTSSPPPPPPPSQPYGAPAPRPPASSILPPPPQPVNYSGLPPPSQPVPYGQYSAPAPPQHQQQQQYPSSAYGQSPAPPGSNPYQYGGPPATSSYGGSQVPPQRPHYPPQGQPQPPSRPAY</sequence>
<proteinExistence type="predicted"/>
<dbReference type="Pfam" id="PF03097">
    <property type="entry name" value="BRO1"/>
    <property type="match status" value="1"/>
</dbReference>
<feature type="compositionally biased region" description="Polar residues" evidence="6">
    <location>
        <begin position="792"/>
        <end position="802"/>
    </location>
</feature>
<dbReference type="AlphaFoldDB" id="A0A2X0N958"/>
<dbReference type="EMBL" id="FMWP01000116">
    <property type="protein sequence ID" value="SDA01447.1"/>
    <property type="molecule type" value="Genomic_DNA"/>
</dbReference>
<dbReference type="PROSITE" id="PS51180">
    <property type="entry name" value="BRO1"/>
    <property type="match status" value="1"/>
</dbReference>